<proteinExistence type="predicted"/>
<accession>A0A3S4ARV1</accession>
<evidence type="ECO:0000313" key="2">
    <source>
        <dbReference type="EMBL" id="SPQ24368.1"/>
    </source>
</evidence>
<evidence type="ECO:0000256" key="1">
    <source>
        <dbReference type="SAM" id="SignalP"/>
    </source>
</evidence>
<organism evidence="2 3">
    <name type="scientific">Thermothielavioides terrestris</name>
    <dbReference type="NCBI Taxonomy" id="2587410"/>
    <lineage>
        <taxon>Eukaryota</taxon>
        <taxon>Fungi</taxon>
        <taxon>Dikarya</taxon>
        <taxon>Ascomycota</taxon>
        <taxon>Pezizomycotina</taxon>
        <taxon>Sordariomycetes</taxon>
        <taxon>Sordariomycetidae</taxon>
        <taxon>Sordariales</taxon>
        <taxon>Chaetomiaceae</taxon>
        <taxon>Thermothielavioides</taxon>
    </lineage>
</organism>
<dbReference type="EMBL" id="OUUZ01000013">
    <property type="protein sequence ID" value="SPQ24368.1"/>
    <property type="molecule type" value="Genomic_DNA"/>
</dbReference>
<feature type="chain" id="PRO_5018672210" evidence="1">
    <location>
        <begin position="19"/>
        <end position="243"/>
    </location>
</feature>
<gene>
    <name evidence="2" type="ORF">TT172_LOCUS6787</name>
</gene>
<reference evidence="2 3" key="1">
    <citation type="submission" date="2018-04" db="EMBL/GenBank/DDBJ databases">
        <authorList>
            <person name="Huttner S."/>
            <person name="Dainat J."/>
        </authorList>
    </citation>
    <scope>NUCLEOTIDE SEQUENCE [LARGE SCALE GENOMIC DNA]</scope>
</reference>
<evidence type="ECO:0000313" key="3">
    <source>
        <dbReference type="Proteomes" id="UP000289323"/>
    </source>
</evidence>
<protein>
    <submittedName>
        <fullName evidence="2">F3ed78c7-e5f9-423f-83c0-45150dade211</fullName>
    </submittedName>
</protein>
<feature type="signal peptide" evidence="1">
    <location>
        <begin position="1"/>
        <end position="18"/>
    </location>
</feature>
<dbReference type="Proteomes" id="UP000289323">
    <property type="component" value="Unassembled WGS sequence"/>
</dbReference>
<sequence>MALYLLLPLLAAVAPAVAQFATTTSASDVTSLFVMDPPSATESLSISASIIRVVPSLSQTEYWIKCALPSQDAAHFGQPLDAPCNYIDGASVTINPTAMMLTVHQRVSQIVDGRQTGGQPSVTKETFVTVHATASCQIDGTKSASCTGQMTSTPTVLTHSGTSTWGTASTTVTETISTVFADVTAHSVPVSITAGLENLLASTTTSSVTTSRSSGSGARPTGQAQAAVLAGVAALVGGGVALA</sequence>
<name>A0A3S4ARV1_9PEZI</name>
<dbReference type="AlphaFoldDB" id="A0A3S4ARV1"/>
<keyword evidence="1" id="KW-0732">Signal</keyword>